<evidence type="ECO:0000256" key="12">
    <source>
        <dbReference type="ARBA" id="ARBA00022993"/>
    </source>
</evidence>
<evidence type="ECO:0000256" key="2">
    <source>
        <dbReference type="ARBA" id="ARBA00004496"/>
    </source>
</evidence>
<dbReference type="SUPFAM" id="SSF52540">
    <property type="entry name" value="P-loop containing nucleoside triphosphate hydrolases"/>
    <property type="match status" value="1"/>
</dbReference>
<comment type="caution">
    <text evidence="18">The sequence shown here is derived from an EMBL/GenBank/DDBJ whole genome shotgun (WGS) entry which is preliminary data.</text>
</comment>
<dbReference type="AlphaFoldDB" id="A0A8J3AHK8"/>
<dbReference type="NCBIfam" id="TIGR00554">
    <property type="entry name" value="panK_bact"/>
    <property type="match status" value="1"/>
</dbReference>
<dbReference type="PIRSF" id="PIRSF000545">
    <property type="entry name" value="Pantothenate_kin"/>
    <property type="match status" value="1"/>
</dbReference>
<feature type="binding site" evidence="14">
    <location>
        <begin position="113"/>
        <end position="120"/>
    </location>
    <ligand>
        <name>ATP</name>
        <dbReference type="ChEBI" id="CHEBI:30616"/>
    </ligand>
</feature>
<evidence type="ECO:0000256" key="13">
    <source>
        <dbReference type="ARBA" id="ARBA00032866"/>
    </source>
</evidence>
<keyword evidence="12 14" id="KW-0173">Coenzyme A biosynthesis</keyword>
<evidence type="ECO:0000313" key="18">
    <source>
        <dbReference type="EMBL" id="GGI09597.1"/>
    </source>
</evidence>
<comment type="subcellular location">
    <subcellularLocation>
        <location evidence="2 14 15">Cytoplasm</location>
    </subcellularLocation>
</comment>
<dbReference type="Gene3D" id="3.40.50.300">
    <property type="entry name" value="P-loop containing nucleotide triphosphate hydrolases"/>
    <property type="match status" value="1"/>
</dbReference>
<evidence type="ECO:0000256" key="11">
    <source>
        <dbReference type="ARBA" id="ARBA00022840"/>
    </source>
</evidence>
<dbReference type="UniPathway" id="UPA00241">
    <property type="reaction ID" value="UER00352"/>
</dbReference>
<dbReference type="Pfam" id="PF00485">
    <property type="entry name" value="PRK"/>
    <property type="match status" value="1"/>
</dbReference>
<dbReference type="GO" id="GO:0005737">
    <property type="term" value="C:cytoplasm"/>
    <property type="evidence" value="ECO:0007669"/>
    <property type="project" value="UniProtKB-SubCell"/>
</dbReference>
<dbReference type="GO" id="GO:0005524">
    <property type="term" value="F:ATP binding"/>
    <property type="evidence" value="ECO:0007669"/>
    <property type="project" value="UniProtKB-UniRule"/>
</dbReference>
<evidence type="ECO:0000256" key="4">
    <source>
        <dbReference type="ARBA" id="ARBA00006087"/>
    </source>
</evidence>
<dbReference type="FunFam" id="3.40.50.300:FF:000242">
    <property type="entry name" value="Pantothenate kinase"/>
    <property type="match status" value="1"/>
</dbReference>
<evidence type="ECO:0000256" key="9">
    <source>
        <dbReference type="ARBA" id="ARBA00022741"/>
    </source>
</evidence>
<comment type="catalytic activity">
    <reaction evidence="1 14 15">
        <text>(R)-pantothenate + ATP = (R)-4'-phosphopantothenate + ADP + H(+)</text>
        <dbReference type="Rhea" id="RHEA:16373"/>
        <dbReference type="ChEBI" id="CHEBI:10986"/>
        <dbReference type="ChEBI" id="CHEBI:15378"/>
        <dbReference type="ChEBI" id="CHEBI:29032"/>
        <dbReference type="ChEBI" id="CHEBI:30616"/>
        <dbReference type="ChEBI" id="CHEBI:456216"/>
        <dbReference type="EC" id="2.7.1.33"/>
    </reaction>
</comment>
<reference evidence="18" key="2">
    <citation type="submission" date="2020-09" db="EMBL/GenBank/DDBJ databases">
        <authorList>
            <person name="Sun Q."/>
            <person name="Zhou Y."/>
        </authorList>
    </citation>
    <scope>NUCLEOTIDE SEQUENCE</scope>
    <source>
        <strain evidence="18">CGMCC 1.14988</strain>
    </source>
</reference>
<dbReference type="CDD" id="cd02025">
    <property type="entry name" value="PanK"/>
    <property type="match status" value="1"/>
</dbReference>
<dbReference type="Proteomes" id="UP000650511">
    <property type="component" value="Unassembled WGS sequence"/>
</dbReference>
<evidence type="ECO:0000256" key="10">
    <source>
        <dbReference type="ARBA" id="ARBA00022777"/>
    </source>
</evidence>
<evidence type="ECO:0000256" key="3">
    <source>
        <dbReference type="ARBA" id="ARBA00005225"/>
    </source>
</evidence>
<dbReference type="PANTHER" id="PTHR10285">
    <property type="entry name" value="URIDINE KINASE"/>
    <property type="match status" value="1"/>
</dbReference>
<evidence type="ECO:0000256" key="8">
    <source>
        <dbReference type="ARBA" id="ARBA00022679"/>
    </source>
</evidence>
<evidence type="ECO:0000256" key="15">
    <source>
        <dbReference type="RuleBase" id="RU003530"/>
    </source>
</evidence>
<sequence length="333" mass="37065">MSESPLPARSRRGTGPRAMDDGADGDPSPWVALAREDWAALRSATPLTLSEADLAQLRGINTRVSLDEVADVYLPLSRLLNLYVAATQDLHRATDTFLGSLAAKVPFVIGIAGSVAVGKSTTSRILQALLSRWPDHPEVALVTTDGFLWPNAELERRGLMERKGFPESYDVASLVRFVARVKAGEPEVAAPVYSHLTYDIVPDERVLVRQPDILILEGLNVLQTGTAADERRVFVSDFFDFSIYVDAAEQDVERWYVERFRTLRGTAFRDPRSYFRRYAGLTDDQADATARDIWARINGVNLRDNVLPTRSRADLVLQKAADHAVHTVHLRKL</sequence>
<dbReference type="InterPro" id="IPR006083">
    <property type="entry name" value="PRK/URK"/>
</dbReference>
<evidence type="ECO:0000256" key="7">
    <source>
        <dbReference type="ARBA" id="ARBA00022490"/>
    </source>
</evidence>
<gene>
    <name evidence="14 18" type="primary">coaA</name>
    <name evidence="18" type="ORF">GCM10011354_34870</name>
</gene>
<protein>
    <recommendedName>
        <fullName evidence="6 14">Pantothenate kinase</fullName>
        <ecNumber evidence="5 14">2.7.1.33</ecNumber>
    </recommendedName>
    <alternativeName>
        <fullName evidence="13 14">Pantothenic acid kinase</fullName>
    </alternativeName>
</protein>
<evidence type="ECO:0000256" key="5">
    <source>
        <dbReference type="ARBA" id="ARBA00012102"/>
    </source>
</evidence>
<keyword evidence="9 14" id="KW-0547">Nucleotide-binding</keyword>
<keyword evidence="11 14" id="KW-0067">ATP-binding</keyword>
<feature type="domain" description="Phosphoribulokinase/uridine kinase" evidence="17">
    <location>
        <begin position="108"/>
        <end position="265"/>
    </location>
</feature>
<organism evidence="18 19">
    <name type="scientific">Egicoccus halophilus</name>
    <dbReference type="NCBI Taxonomy" id="1670830"/>
    <lineage>
        <taxon>Bacteria</taxon>
        <taxon>Bacillati</taxon>
        <taxon>Actinomycetota</taxon>
        <taxon>Nitriliruptoria</taxon>
        <taxon>Egicoccales</taxon>
        <taxon>Egicoccaceae</taxon>
        <taxon>Egicoccus</taxon>
    </lineage>
</organism>
<dbReference type="HAMAP" id="MF_00215">
    <property type="entry name" value="Pantothen_kinase_1"/>
    <property type="match status" value="1"/>
</dbReference>
<keyword evidence="10 14" id="KW-0418">Kinase</keyword>
<dbReference type="GO" id="GO:0015937">
    <property type="term" value="P:coenzyme A biosynthetic process"/>
    <property type="evidence" value="ECO:0007669"/>
    <property type="project" value="UniProtKB-UniRule"/>
</dbReference>
<dbReference type="InterPro" id="IPR004566">
    <property type="entry name" value="PanK"/>
</dbReference>
<dbReference type="InterPro" id="IPR027417">
    <property type="entry name" value="P-loop_NTPase"/>
</dbReference>
<evidence type="ECO:0000256" key="6">
    <source>
        <dbReference type="ARBA" id="ARBA00015080"/>
    </source>
</evidence>
<dbReference type="EMBL" id="BMHA01000016">
    <property type="protein sequence ID" value="GGI09597.1"/>
    <property type="molecule type" value="Genomic_DNA"/>
</dbReference>
<evidence type="ECO:0000256" key="16">
    <source>
        <dbReference type="SAM" id="MobiDB-lite"/>
    </source>
</evidence>
<evidence type="ECO:0000256" key="1">
    <source>
        <dbReference type="ARBA" id="ARBA00001206"/>
    </source>
</evidence>
<comment type="pathway">
    <text evidence="3 14 15">Cofactor biosynthesis; coenzyme A biosynthesis; CoA from (R)-pantothenate: step 1/5.</text>
</comment>
<keyword evidence="7 14" id="KW-0963">Cytoplasm</keyword>
<keyword evidence="19" id="KW-1185">Reference proteome</keyword>
<keyword evidence="8 14" id="KW-0808">Transferase</keyword>
<evidence type="ECO:0000259" key="17">
    <source>
        <dbReference type="Pfam" id="PF00485"/>
    </source>
</evidence>
<reference evidence="18" key="1">
    <citation type="journal article" date="2014" name="Int. J. Syst. Evol. Microbiol.">
        <title>Complete genome sequence of Corynebacterium casei LMG S-19264T (=DSM 44701T), isolated from a smear-ripened cheese.</title>
        <authorList>
            <consortium name="US DOE Joint Genome Institute (JGI-PGF)"/>
            <person name="Walter F."/>
            <person name="Albersmeier A."/>
            <person name="Kalinowski J."/>
            <person name="Ruckert C."/>
        </authorList>
    </citation>
    <scope>NUCLEOTIDE SEQUENCE</scope>
    <source>
        <strain evidence="18">CGMCC 1.14988</strain>
    </source>
</reference>
<proteinExistence type="inferred from homology"/>
<dbReference type="EC" id="2.7.1.33" evidence="5 14"/>
<comment type="similarity">
    <text evidence="4 14 15">Belongs to the prokaryotic pantothenate kinase family.</text>
</comment>
<dbReference type="GO" id="GO:0004594">
    <property type="term" value="F:pantothenate kinase activity"/>
    <property type="evidence" value="ECO:0007669"/>
    <property type="project" value="UniProtKB-UniRule"/>
</dbReference>
<evidence type="ECO:0000313" key="19">
    <source>
        <dbReference type="Proteomes" id="UP000650511"/>
    </source>
</evidence>
<evidence type="ECO:0000256" key="14">
    <source>
        <dbReference type="HAMAP-Rule" id="MF_00215"/>
    </source>
</evidence>
<feature type="region of interest" description="Disordered" evidence="16">
    <location>
        <begin position="1"/>
        <end position="26"/>
    </location>
</feature>
<name>A0A8J3AHK8_9ACTN</name>
<accession>A0A8J3AHK8</accession>